<dbReference type="Proteomes" id="UP000004095">
    <property type="component" value="Unassembled WGS sequence"/>
</dbReference>
<dbReference type="InterPro" id="IPR007627">
    <property type="entry name" value="RNA_pol_sigma70_r2"/>
</dbReference>
<dbReference type="InterPro" id="IPR013325">
    <property type="entry name" value="RNA_pol_sigma_r2"/>
</dbReference>
<name>A1ZIB7_MICM2</name>
<feature type="domain" description="RNA polymerase sigma-70 region 2" evidence="1">
    <location>
        <begin position="23"/>
        <end position="88"/>
    </location>
</feature>
<evidence type="ECO:0000313" key="3">
    <source>
        <dbReference type="Proteomes" id="UP000004095"/>
    </source>
</evidence>
<accession>A1ZIB7</accession>
<keyword evidence="3" id="KW-1185">Reference proteome</keyword>
<dbReference type="SUPFAM" id="SSF88946">
    <property type="entry name" value="Sigma2 domain of RNA polymerase sigma factors"/>
    <property type="match status" value="1"/>
</dbReference>
<dbReference type="Pfam" id="PF04542">
    <property type="entry name" value="Sigma70_r2"/>
    <property type="match status" value="1"/>
</dbReference>
<protein>
    <submittedName>
        <fullName evidence="2">RNA polymerase ECF-type sigma factor</fullName>
    </submittedName>
</protein>
<dbReference type="RefSeq" id="WP_004155572.1">
    <property type="nucleotide sequence ID" value="NZ_AAWS01000009.1"/>
</dbReference>
<reference evidence="2 3" key="1">
    <citation type="submission" date="2007-01" db="EMBL/GenBank/DDBJ databases">
        <authorList>
            <person name="Haygood M."/>
            <person name="Podell S."/>
            <person name="Anderson C."/>
            <person name="Hopkinson B."/>
            <person name="Roe K."/>
            <person name="Barbeau K."/>
            <person name="Gaasterland T."/>
            <person name="Ferriera S."/>
            <person name="Johnson J."/>
            <person name="Kravitz S."/>
            <person name="Beeson K."/>
            <person name="Sutton G."/>
            <person name="Rogers Y.-H."/>
            <person name="Friedman R."/>
            <person name="Frazier M."/>
            <person name="Venter J.C."/>
        </authorList>
    </citation>
    <scope>NUCLEOTIDE SEQUENCE [LARGE SCALE GENOMIC DNA]</scope>
    <source>
        <strain evidence="2 3">ATCC 23134</strain>
    </source>
</reference>
<dbReference type="AlphaFoldDB" id="A1ZIB7"/>
<dbReference type="eggNOG" id="COG1595">
    <property type="taxonomic scope" value="Bacteria"/>
</dbReference>
<dbReference type="Gene3D" id="1.10.1740.10">
    <property type="match status" value="1"/>
</dbReference>
<dbReference type="GO" id="GO:0003700">
    <property type="term" value="F:DNA-binding transcription factor activity"/>
    <property type="evidence" value="ECO:0007669"/>
    <property type="project" value="InterPro"/>
</dbReference>
<evidence type="ECO:0000259" key="1">
    <source>
        <dbReference type="Pfam" id="PF04542"/>
    </source>
</evidence>
<organism evidence="2 3">
    <name type="scientific">Microscilla marina ATCC 23134</name>
    <dbReference type="NCBI Taxonomy" id="313606"/>
    <lineage>
        <taxon>Bacteria</taxon>
        <taxon>Pseudomonadati</taxon>
        <taxon>Bacteroidota</taxon>
        <taxon>Cytophagia</taxon>
        <taxon>Cytophagales</taxon>
        <taxon>Microscillaceae</taxon>
        <taxon>Microscilla</taxon>
    </lineage>
</organism>
<dbReference type="OrthoDB" id="9150024at2"/>
<gene>
    <name evidence="2" type="ORF">M23134_05657</name>
</gene>
<dbReference type="EMBL" id="AAWS01000009">
    <property type="protein sequence ID" value="EAY29785.1"/>
    <property type="molecule type" value="Genomic_DNA"/>
</dbReference>
<sequence length="92" mass="10917">MKNDELFWQKLIEGDKNTVKEIFQLNVPLLVKYGCRFTSNDTIIDECIVEVFLNLWKNRQALDKKGTVKIYLMKSLSQQIKANQRQRQLKRA</sequence>
<comment type="caution">
    <text evidence="2">The sequence shown here is derived from an EMBL/GenBank/DDBJ whole genome shotgun (WGS) entry which is preliminary data.</text>
</comment>
<dbReference type="GO" id="GO:0006352">
    <property type="term" value="P:DNA-templated transcription initiation"/>
    <property type="evidence" value="ECO:0007669"/>
    <property type="project" value="InterPro"/>
</dbReference>
<proteinExistence type="predicted"/>
<evidence type="ECO:0000313" key="2">
    <source>
        <dbReference type="EMBL" id="EAY29785.1"/>
    </source>
</evidence>